<keyword evidence="8" id="KW-0969">Cilium</keyword>
<organism evidence="8 9">
    <name type="scientific">Paenibacillus antarcticus</name>
    <dbReference type="NCBI Taxonomy" id="253703"/>
    <lineage>
        <taxon>Bacteria</taxon>
        <taxon>Bacillati</taxon>
        <taxon>Bacillota</taxon>
        <taxon>Bacilli</taxon>
        <taxon>Bacillales</taxon>
        <taxon>Paenibacillaceae</taxon>
        <taxon>Paenibacillus</taxon>
    </lineage>
</organism>
<comment type="subcellular location">
    <subcellularLocation>
        <location evidence="1">Cell membrane</location>
    </subcellularLocation>
</comment>
<keyword evidence="2" id="KW-1003">Cell membrane</keyword>
<evidence type="ECO:0000313" key="9">
    <source>
        <dbReference type="Proteomes" id="UP000077355"/>
    </source>
</evidence>
<keyword evidence="8" id="KW-0282">Flagellum</keyword>
<keyword evidence="4 7" id="KW-1133">Transmembrane helix</keyword>
<dbReference type="Pfam" id="PF04347">
    <property type="entry name" value="FliO"/>
    <property type="match status" value="1"/>
</dbReference>
<keyword evidence="5 7" id="KW-0472">Membrane</keyword>
<dbReference type="AlphaFoldDB" id="A0A168MVN9"/>
<dbReference type="EMBL" id="LVJI01000018">
    <property type="protein sequence ID" value="OAB45103.1"/>
    <property type="molecule type" value="Genomic_DNA"/>
</dbReference>
<feature type="transmembrane region" description="Helical" evidence="7">
    <location>
        <begin position="6"/>
        <end position="28"/>
    </location>
</feature>
<keyword evidence="9" id="KW-1185">Reference proteome</keyword>
<name>A0A168MVN9_9BACL</name>
<dbReference type="GO" id="GO:0016020">
    <property type="term" value="C:membrane"/>
    <property type="evidence" value="ECO:0007669"/>
    <property type="project" value="InterPro"/>
</dbReference>
<keyword evidence="3 7" id="KW-0812">Transmembrane</keyword>
<evidence type="ECO:0000256" key="3">
    <source>
        <dbReference type="ARBA" id="ARBA00022692"/>
    </source>
</evidence>
<keyword evidence="8" id="KW-0966">Cell projection</keyword>
<accession>A0A168MVN9</accession>
<protein>
    <submittedName>
        <fullName evidence="8">Flagellar protein</fullName>
    </submittedName>
</protein>
<proteinExistence type="predicted"/>
<dbReference type="Proteomes" id="UP000077355">
    <property type="component" value="Unassembled WGS sequence"/>
</dbReference>
<dbReference type="GO" id="GO:0044781">
    <property type="term" value="P:bacterial-type flagellum organization"/>
    <property type="evidence" value="ECO:0007669"/>
    <property type="project" value="InterPro"/>
</dbReference>
<comment type="caution">
    <text evidence="8">The sequence shown here is derived from an EMBL/GenBank/DDBJ whole genome shotgun (WGS) entry which is preliminary data.</text>
</comment>
<sequence length="168" mass="18836">MDDVNYGLNIVYVIIVLAVIIALIILLIRFLGTKNKSWFSNPTIRILGGVGLGPNKTLQLIEVGNSVYLIGVGENINLVDKISDPDEVISILAALEEEAAMKGNMLPPFLSKLVSKLRREQPSQEIELEDGSSFHEVFDSKIRRMSNRKDKMEELLREDNNNDRLSDP</sequence>
<evidence type="ECO:0000256" key="7">
    <source>
        <dbReference type="SAM" id="Phobius"/>
    </source>
</evidence>
<dbReference type="RefSeq" id="WP_068650623.1">
    <property type="nucleotide sequence ID" value="NZ_CP043611.1"/>
</dbReference>
<evidence type="ECO:0000256" key="2">
    <source>
        <dbReference type="ARBA" id="ARBA00022475"/>
    </source>
</evidence>
<evidence type="ECO:0000256" key="4">
    <source>
        <dbReference type="ARBA" id="ARBA00022989"/>
    </source>
</evidence>
<evidence type="ECO:0000256" key="5">
    <source>
        <dbReference type="ARBA" id="ARBA00023136"/>
    </source>
</evidence>
<dbReference type="OrthoDB" id="2376965at2"/>
<feature type="region of interest" description="Disordered" evidence="6">
    <location>
        <begin position="149"/>
        <end position="168"/>
    </location>
</feature>
<gene>
    <name evidence="8" type="ORF">PBAT_14280</name>
</gene>
<evidence type="ECO:0000256" key="1">
    <source>
        <dbReference type="ARBA" id="ARBA00004236"/>
    </source>
</evidence>
<reference evidence="8 9" key="1">
    <citation type="submission" date="2016-03" db="EMBL/GenBank/DDBJ databases">
        <title>Draft genome sequence of Paenibacillus antarcticus CECT 5836.</title>
        <authorList>
            <person name="Shin S.-K."/>
            <person name="Yi H."/>
        </authorList>
    </citation>
    <scope>NUCLEOTIDE SEQUENCE [LARGE SCALE GENOMIC DNA]</scope>
    <source>
        <strain evidence="8 9">CECT 5836</strain>
    </source>
</reference>
<evidence type="ECO:0000313" key="8">
    <source>
        <dbReference type="EMBL" id="OAB45103.1"/>
    </source>
</evidence>
<dbReference type="InterPro" id="IPR022781">
    <property type="entry name" value="Flagellar_biosynth_FliO"/>
</dbReference>
<evidence type="ECO:0000256" key="6">
    <source>
        <dbReference type="SAM" id="MobiDB-lite"/>
    </source>
</evidence>